<keyword evidence="2" id="KW-0472">Membrane</keyword>
<sequence length="235" mass="26912">ILFSARSPERHSWSYYFVIFFVSFAPMSSGRLFNEKTISYHFSNTTPDKTGFLWKKTSDGKRPFKKRYFVLSGNMLVYSEHKDDKEPLGLILLEGHFIELLEDCIFAICFTGEGDLRKSYVLKAENDFEAEAWMQALAHCGSEFLLLSVEELEDQLRSLMSSEDAQSVPPRITGSPPKRNPFNPLSTSPVPAQMVSAPRDKIAHLERLYHLSWDDLQCTAKAYLDEMTSPNSKYD</sequence>
<keyword evidence="2" id="KW-0812">Transmembrane</keyword>
<proteinExistence type="predicted"/>
<dbReference type="PANTHER" id="PTHR22902:SF53">
    <property type="entry name" value="INOSITOL PHOSPHATASE INTERACTING PROTEIN, ISOFORM A"/>
    <property type="match status" value="1"/>
</dbReference>
<dbReference type="EMBL" id="GEEE01012986">
    <property type="protein sequence ID" value="JAP50239.1"/>
    <property type="molecule type" value="Transcribed_RNA"/>
</dbReference>
<gene>
    <name evidence="4" type="primary">SESQ1</name>
    <name evidence="4" type="ORF">TR93113</name>
</gene>
<dbReference type="AlphaFoldDB" id="A0A0X3PEK3"/>
<name>A0A0X3PEK3_SCHSO</name>
<protein>
    <submittedName>
        <fullName evidence="4">Sesquipedalian-1</fullName>
    </submittedName>
</protein>
<organism evidence="4">
    <name type="scientific">Schistocephalus solidus</name>
    <name type="common">Tapeworm</name>
    <dbReference type="NCBI Taxonomy" id="70667"/>
    <lineage>
        <taxon>Eukaryota</taxon>
        <taxon>Metazoa</taxon>
        <taxon>Spiralia</taxon>
        <taxon>Lophotrochozoa</taxon>
        <taxon>Platyhelminthes</taxon>
        <taxon>Cestoda</taxon>
        <taxon>Eucestoda</taxon>
        <taxon>Diphyllobothriidea</taxon>
        <taxon>Diphyllobothriidae</taxon>
        <taxon>Schistocephalus</taxon>
    </lineage>
</organism>
<dbReference type="SMART" id="SM00233">
    <property type="entry name" value="PH"/>
    <property type="match status" value="1"/>
</dbReference>
<dbReference type="PROSITE" id="PS50003">
    <property type="entry name" value="PH_DOMAIN"/>
    <property type="match status" value="1"/>
</dbReference>
<evidence type="ECO:0000259" key="3">
    <source>
        <dbReference type="PROSITE" id="PS50003"/>
    </source>
</evidence>
<dbReference type="GO" id="GO:0005802">
    <property type="term" value="C:trans-Golgi network"/>
    <property type="evidence" value="ECO:0007669"/>
    <property type="project" value="TreeGrafter"/>
</dbReference>
<dbReference type="GO" id="GO:0007032">
    <property type="term" value="P:endosome organization"/>
    <property type="evidence" value="ECO:0007669"/>
    <property type="project" value="TreeGrafter"/>
</dbReference>
<feature type="non-terminal residue" evidence="4">
    <location>
        <position position="1"/>
    </location>
</feature>
<dbReference type="GO" id="GO:0042147">
    <property type="term" value="P:retrograde transport, endosome to Golgi"/>
    <property type="evidence" value="ECO:0007669"/>
    <property type="project" value="TreeGrafter"/>
</dbReference>
<evidence type="ECO:0000313" key="4">
    <source>
        <dbReference type="EMBL" id="JAP50239.1"/>
    </source>
</evidence>
<dbReference type="GO" id="GO:0005769">
    <property type="term" value="C:early endosome"/>
    <property type="evidence" value="ECO:0007669"/>
    <property type="project" value="TreeGrafter"/>
</dbReference>
<dbReference type="GO" id="GO:0001881">
    <property type="term" value="P:receptor recycling"/>
    <property type="evidence" value="ECO:0007669"/>
    <property type="project" value="TreeGrafter"/>
</dbReference>
<feature type="transmembrane region" description="Helical" evidence="2">
    <location>
        <begin position="13"/>
        <end position="33"/>
    </location>
</feature>
<dbReference type="InterPro" id="IPR011993">
    <property type="entry name" value="PH-like_dom_sf"/>
</dbReference>
<feature type="region of interest" description="Disordered" evidence="1">
    <location>
        <begin position="160"/>
        <end position="190"/>
    </location>
</feature>
<dbReference type="Pfam" id="PF00169">
    <property type="entry name" value="PH"/>
    <property type="match status" value="1"/>
</dbReference>
<evidence type="ECO:0000256" key="2">
    <source>
        <dbReference type="SAM" id="Phobius"/>
    </source>
</evidence>
<dbReference type="Gene3D" id="2.30.29.30">
    <property type="entry name" value="Pleckstrin-homology domain (PH domain)/Phosphotyrosine-binding domain (PTB)"/>
    <property type="match status" value="1"/>
</dbReference>
<dbReference type="PANTHER" id="PTHR22902">
    <property type="entry name" value="SESQUIPEDALIAN"/>
    <property type="match status" value="1"/>
</dbReference>
<reference evidence="4" key="1">
    <citation type="submission" date="2016-01" db="EMBL/GenBank/DDBJ databases">
        <title>Reference transcriptome for the parasite Schistocephalus solidus: insights into the molecular evolution of parasitism.</title>
        <authorList>
            <person name="Hebert F.O."/>
            <person name="Grambauer S."/>
            <person name="Barber I."/>
            <person name="Landry C.R."/>
            <person name="Aubin-Horth N."/>
        </authorList>
    </citation>
    <scope>NUCLEOTIDE SEQUENCE</scope>
</reference>
<dbReference type="GO" id="GO:0055037">
    <property type="term" value="C:recycling endosome"/>
    <property type="evidence" value="ECO:0007669"/>
    <property type="project" value="TreeGrafter"/>
</dbReference>
<accession>A0A0X3PEK3</accession>
<dbReference type="SUPFAM" id="SSF50729">
    <property type="entry name" value="PH domain-like"/>
    <property type="match status" value="1"/>
</dbReference>
<dbReference type="GO" id="GO:0005829">
    <property type="term" value="C:cytosol"/>
    <property type="evidence" value="ECO:0007669"/>
    <property type="project" value="GOC"/>
</dbReference>
<dbReference type="InterPro" id="IPR045188">
    <property type="entry name" value="Boi1/Boi2-like"/>
</dbReference>
<evidence type="ECO:0000256" key="1">
    <source>
        <dbReference type="SAM" id="MobiDB-lite"/>
    </source>
</evidence>
<feature type="domain" description="PH" evidence="3">
    <location>
        <begin position="46"/>
        <end position="142"/>
    </location>
</feature>
<dbReference type="InterPro" id="IPR001849">
    <property type="entry name" value="PH_domain"/>
</dbReference>
<keyword evidence="2" id="KW-1133">Transmembrane helix</keyword>